<organism evidence="3 4">
    <name type="scientific">Allacma fusca</name>
    <dbReference type="NCBI Taxonomy" id="39272"/>
    <lineage>
        <taxon>Eukaryota</taxon>
        <taxon>Metazoa</taxon>
        <taxon>Ecdysozoa</taxon>
        <taxon>Arthropoda</taxon>
        <taxon>Hexapoda</taxon>
        <taxon>Collembola</taxon>
        <taxon>Symphypleona</taxon>
        <taxon>Sminthuridae</taxon>
        <taxon>Allacma</taxon>
    </lineage>
</organism>
<evidence type="ECO:0000313" key="4">
    <source>
        <dbReference type="Proteomes" id="UP000708208"/>
    </source>
</evidence>
<gene>
    <name evidence="3" type="ORF">AFUS01_LOCUS1009</name>
</gene>
<dbReference type="Pfam" id="PF01425">
    <property type="entry name" value="Amidase"/>
    <property type="match status" value="1"/>
</dbReference>
<reference evidence="3" key="1">
    <citation type="submission" date="2021-06" db="EMBL/GenBank/DDBJ databases">
        <authorList>
            <person name="Hodson N. C."/>
            <person name="Mongue J. A."/>
            <person name="Jaron S. K."/>
        </authorList>
    </citation>
    <scope>NUCLEOTIDE SEQUENCE</scope>
</reference>
<dbReference type="OrthoDB" id="6428749at2759"/>
<proteinExistence type="predicted"/>
<keyword evidence="4" id="KW-1185">Reference proteome</keyword>
<dbReference type="GO" id="GO:0017064">
    <property type="term" value="F:fatty acid amide hydrolase activity"/>
    <property type="evidence" value="ECO:0007669"/>
    <property type="project" value="TreeGrafter"/>
</dbReference>
<dbReference type="PANTHER" id="PTHR45847">
    <property type="entry name" value="FATTY ACID AMIDE HYDROLASE"/>
    <property type="match status" value="1"/>
</dbReference>
<dbReference type="InterPro" id="IPR023631">
    <property type="entry name" value="Amidase_dom"/>
</dbReference>
<comment type="caution">
    <text evidence="3">The sequence shown here is derived from an EMBL/GenBank/DDBJ whole genome shotgun (WGS) entry which is preliminary data.</text>
</comment>
<sequence>MTKIKLLFQNIYLILFCVQTFPVVIDGLVFDGCVTETCHQFAGNRARKQHERIQVLNELRNKFSISDGNHWIGDLNFQELIKQLQTRRLSAVQVLSTFIGRAVNATDEFNCVSEFIPDAMKWAIELDNLPHLKGPLHGVPFSHFNGICTITSTPRRLSVEGIQSAIPKLVGLNGVPAILADKPSTLTTIYKALTENNIQSHYDPTTVPLPWRPQLFEDKRPLRFGYFTSMPFFPTLGDTPLVIEETKRRLEALGHTVVPFEMPDGYVLMKTFLDILFADRAEYLFSQLEDDQIATSNVLQYSGLKIPALQRKLASTLPVTGKQELLLKLGLDSEKSTGLQTTVDVGKRLQKYILQQMQDLNLDQLLTPVFPVPALRLDDPAKLFIALCYVSPWNLVEFPAGVIPMGIESGQNVDAVDTSGDVFLNLAKTNLLNAIGMPIGVQIVGRPFQEELILRTLQELESSSKYYSFRRP</sequence>
<feature type="domain" description="Amidase" evidence="2">
    <location>
        <begin position="143"/>
        <end position="454"/>
    </location>
</feature>
<feature type="signal peptide" evidence="1">
    <location>
        <begin position="1"/>
        <end position="27"/>
    </location>
</feature>
<keyword evidence="1" id="KW-0732">Signal</keyword>
<evidence type="ECO:0000313" key="3">
    <source>
        <dbReference type="EMBL" id="CAG7658359.1"/>
    </source>
</evidence>
<dbReference type="GO" id="GO:0009062">
    <property type="term" value="P:fatty acid catabolic process"/>
    <property type="evidence" value="ECO:0007669"/>
    <property type="project" value="TreeGrafter"/>
</dbReference>
<dbReference type="AlphaFoldDB" id="A0A8J2IYT6"/>
<dbReference type="InterPro" id="IPR052096">
    <property type="entry name" value="Endocannabinoid_amidase"/>
</dbReference>
<name>A0A8J2IYT6_9HEXA</name>
<accession>A0A8J2IYT6</accession>
<dbReference type="GO" id="GO:0004040">
    <property type="term" value="F:amidase activity"/>
    <property type="evidence" value="ECO:0007669"/>
    <property type="project" value="TreeGrafter"/>
</dbReference>
<dbReference type="EMBL" id="CAJVCH010005567">
    <property type="protein sequence ID" value="CAG7658359.1"/>
    <property type="molecule type" value="Genomic_DNA"/>
</dbReference>
<evidence type="ECO:0000256" key="1">
    <source>
        <dbReference type="SAM" id="SignalP"/>
    </source>
</evidence>
<feature type="chain" id="PRO_5035250536" description="Amidase domain-containing protein" evidence="1">
    <location>
        <begin position="28"/>
        <end position="472"/>
    </location>
</feature>
<protein>
    <recommendedName>
        <fullName evidence="2">Amidase domain-containing protein</fullName>
    </recommendedName>
</protein>
<dbReference type="PANTHER" id="PTHR45847:SF6">
    <property type="entry name" value="FATTY ACID AMIDE HYDROLASE"/>
    <property type="match status" value="1"/>
</dbReference>
<dbReference type="Proteomes" id="UP000708208">
    <property type="component" value="Unassembled WGS sequence"/>
</dbReference>
<evidence type="ECO:0000259" key="2">
    <source>
        <dbReference type="Pfam" id="PF01425"/>
    </source>
</evidence>